<dbReference type="Gene3D" id="3.40.1800.20">
    <property type="match status" value="1"/>
</dbReference>
<feature type="binding site" evidence="8">
    <location>
        <position position="9"/>
    </location>
    <ligand>
        <name>Zn(2+)</name>
        <dbReference type="ChEBI" id="CHEBI:29105"/>
    </ligand>
</feature>
<keyword evidence="5 8" id="KW-0862">Zinc</keyword>
<evidence type="ECO:0008006" key="13">
    <source>
        <dbReference type="Google" id="ProtNLM"/>
    </source>
</evidence>
<dbReference type="SMART" id="SM00868">
    <property type="entry name" value="zf-AD"/>
    <property type="match status" value="1"/>
</dbReference>
<dbReference type="Pfam" id="PF07776">
    <property type="entry name" value="zf-AD"/>
    <property type="match status" value="1"/>
</dbReference>
<feature type="domain" description="C2H2-type" evidence="9">
    <location>
        <begin position="291"/>
        <end position="319"/>
    </location>
</feature>
<evidence type="ECO:0000259" key="10">
    <source>
        <dbReference type="PROSITE" id="PS51915"/>
    </source>
</evidence>
<dbReference type="InterPro" id="IPR050888">
    <property type="entry name" value="ZnF_C2H2-type_TF"/>
</dbReference>
<dbReference type="InterPro" id="IPR012934">
    <property type="entry name" value="Znf_AD"/>
</dbReference>
<dbReference type="PROSITE" id="PS50157">
    <property type="entry name" value="ZINC_FINGER_C2H2_2"/>
    <property type="match status" value="2"/>
</dbReference>
<dbReference type="GO" id="GO:0005634">
    <property type="term" value="C:nucleus"/>
    <property type="evidence" value="ECO:0007669"/>
    <property type="project" value="UniProtKB-SubCell"/>
</dbReference>
<name>A0A182WN52_9DIPT</name>
<evidence type="ECO:0000256" key="8">
    <source>
        <dbReference type="PROSITE-ProRule" id="PRU01263"/>
    </source>
</evidence>
<feature type="domain" description="ZAD" evidence="10">
    <location>
        <begin position="4"/>
        <end position="78"/>
    </location>
</feature>
<dbReference type="SMART" id="SM00355">
    <property type="entry name" value="ZnF_C2H2"/>
    <property type="match status" value="3"/>
</dbReference>
<feature type="domain" description="C2H2-type" evidence="9">
    <location>
        <begin position="241"/>
        <end position="263"/>
    </location>
</feature>
<evidence type="ECO:0000256" key="2">
    <source>
        <dbReference type="ARBA" id="ARBA00022723"/>
    </source>
</evidence>
<dbReference type="STRING" id="112268.A0A182WN52"/>
<keyword evidence="2 8" id="KW-0479">Metal-binding</keyword>
<dbReference type="PROSITE" id="PS51915">
    <property type="entry name" value="ZAD"/>
    <property type="match status" value="1"/>
</dbReference>
<protein>
    <recommendedName>
        <fullName evidence="13">ZAD domain-containing protein</fullName>
    </recommendedName>
</protein>
<dbReference type="EnsemblMetazoa" id="AMIN014152-RA">
    <property type="protein sequence ID" value="AMIN014152-PA"/>
    <property type="gene ID" value="AMIN014152"/>
</dbReference>
<dbReference type="GO" id="GO:0008270">
    <property type="term" value="F:zinc ion binding"/>
    <property type="evidence" value="ECO:0007669"/>
    <property type="project" value="UniProtKB-UniRule"/>
</dbReference>
<evidence type="ECO:0000256" key="6">
    <source>
        <dbReference type="ARBA" id="ARBA00023242"/>
    </source>
</evidence>
<keyword evidence="6" id="KW-0539">Nucleus</keyword>
<feature type="binding site" evidence="8">
    <location>
        <position position="51"/>
    </location>
    <ligand>
        <name>Zn(2+)</name>
        <dbReference type="ChEBI" id="CHEBI:29105"/>
    </ligand>
</feature>
<keyword evidence="12" id="KW-1185">Reference proteome</keyword>
<evidence type="ECO:0000256" key="1">
    <source>
        <dbReference type="ARBA" id="ARBA00004123"/>
    </source>
</evidence>
<dbReference type="VEuPathDB" id="VectorBase:AMIN014152"/>
<proteinExistence type="predicted"/>
<dbReference type="SUPFAM" id="SSF57716">
    <property type="entry name" value="Glucocorticoid receptor-like (DNA-binding domain)"/>
    <property type="match status" value="1"/>
</dbReference>
<evidence type="ECO:0000256" key="7">
    <source>
        <dbReference type="PROSITE-ProRule" id="PRU00042"/>
    </source>
</evidence>
<dbReference type="InterPro" id="IPR013087">
    <property type="entry name" value="Znf_C2H2_type"/>
</dbReference>
<organism evidence="11 12">
    <name type="scientific">Anopheles minimus</name>
    <dbReference type="NCBI Taxonomy" id="112268"/>
    <lineage>
        <taxon>Eukaryota</taxon>
        <taxon>Metazoa</taxon>
        <taxon>Ecdysozoa</taxon>
        <taxon>Arthropoda</taxon>
        <taxon>Hexapoda</taxon>
        <taxon>Insecta</taxon>
        <taxon>Pterygota</taxon>
        <taxon>Neoptera</taxon>
        <taxon>Endopterygota</taxon>
        <taxon>Diptera</taxon>
        <taxon>Nematocera</taxon>
        <taxon>Culicoidea</taxon>
        <taxon>Culicidae</taxon>
        <taxon>Anophelinae</taxon>
        <taxon>Anopheles</taxon>
    </lineage>
</organism>
<reference evidence="12" key="1">
    <citation type="submission" date="2013-03" db="EMBL/GenBank/DDBJ databases">
        <title>The Genome Sequence of Anopheles minimus MINIMUS1.</title>
        <authorList>
            <consortium name="The Broad Institute Genomics Platform"/>
            <person name="Neafsey D.E."/>
            <person name="Walton C."/>
            <person name="Walker B."/>
            <person name="Young S.K."/>
            <person name="Zeng Q."/>
            <person name="Gargeya S."/>
            <person name="Fitzgerald M."/>
            <person name="Haas B."/>
            <person name="Abouelleil A."/>
            <person name="Allen A.W."/>
            <person name="Alvarado L."/>
            <person name="Arachchi H.M."/>
            <person name="Berlin A.M."/>
            <person name="Chapman S.B."/>
            <person name="Gainer-Dewar J."/>
            <person name="Goldberg J."/>
            <person name="Griggs A."/>
            <person name="Gujja S."/>
            <person name="Hansen M."/>
            <person name="Howarth C."/>
            <person name="Imamovic A."/>
            <person name="Ireland A."/>
            <person name="Larimer J."/>
            <person name="McCowan C."/>
            <person name="Murphy C."/>
            <person name="Pearson M."/>
            <person name="Poon T.W."/>
            <person name="Priest M."/>
            <person name="Roberts A."/>
            <person name="Saif S."/>
            <person name="Shea T."/>
            <person name="Sisk P."/>
            <person name="Sykes S."/>
            <person name="Wortman J."/>
            <person name="Nusbaum C."/>
            <person name="Birren B."/>
        </authorList>
    </citation>
    <scope>NUCLEOTIDE SEQUENCE [LARGE SCALE GENOMIC DNA]</scope>
    <source>
        <strain evidence="12">MINIMUS1</strain>
    </source>
</reference>
<evidence type="ECO:0000256" key="5">
    <source>
        <dbReference type="ARBA" id="ARBA00022833"/>
    </source>
</evidence>
<evidence type="ECO:0000313" key="11">
    <source>
        <dbReference type="EnsemblMetazoa" id="AMIN014152-PA"/>
    </source>
</evidence>
<dbReference type="AlphaFoldDB" id="A0A182WN52"/>
<evidence type="ECO:0000256" key="3">
    <source>
        <dbReference type="ARBA" id="ARBA00022737"/>
    </source>
</evidence>
<evidence type="ECO:0000256" key="4">
    <source>
        <dbReference type="ARBA" id="ARBA00022771"/>
    </source>
</evidence>
<accession>A0A182WN52</accession>
<comment type="subcellular location">
    <subcellularLocation>
        <location evidence="1">Nucleus</location>
    </subcellularLocation>
</comment>
<dbReference type="Pfam" id="PF13894">
    <property type="entry name" value="zf-C2H2_4"/>
    <property type="match status" value="1"/>
</dbReference>
<dbReference type="Proteomes" id="UP000075920">
    <property type="component" value="Unassembled WGS sequence"/>
</dbReference>
<reference evidence="11" key="2">
    <citation type="submission" date="2020-05" db="UniProtKB">
        <authorList>
            <consortium name="EnsemblMetazoa"/>
        </authorList>
    </citation>
    <scope>IDENTIFICATION</scope>
    <source>
        <strain evidence="11">MINIMUS1</strain>
    </source>
</reference>
<feature type="binding site" evidence="8">
    <location>
        <position position="54"/>
    </location>
    <ligand>
        <name>Zn(2+)</name>
        <dbReference type="ChEBI" id="CHEBI:29105"/>
    </ligand>
</feature>
<keyword evidence="3" id="KW-0677">Repeat</keyword>
<evidence type="ECO:0000259" key="9">
    <source>
        <dbReference type="PROSITE" id="PS50157"/>
    </source>
</evidence>
<dbReference type="PROSITE" id="PS00028">
    <property type="entry name" value="ZINC_FINGER_C2H2_1"/>
    <property type="match status" value="2"/>
</dbReference>
<keyword evidence="4 7" id="KW-0863">Zinc-finger</keyword>
<evidence type="ECO:0000313" key="12">
    <source>
        <dbReference type="Proteomes" id="UP000075920"/>
    </source>
</evidence>
<sequence>MCAATCRLCFKYLDPDDPDSRSILDETLQIAFNCVFPFKILFKEDLPMYVCKQCTWNVLDFHSYSEIVQKNQETFEIKQSLDNATVQNGNEKEEMDKENTEPMLEQYVPCEFNVDNIALVHCKAELDEILVANEIHPDLMEYSFEGSEECYASITCENYKITASVYDDATELPESFHTCNNLNDTSVEQNETPVCHSAINSKDDNNETRVLGKKKKCLKKSQTTDKLNMTNKRLPEKTNAESCIICGKKYPSKQSLYNHQRAHRTTTCQICKRTLQKRNLTKHLEIHKTAKCCSLCAKSFMDKKTLKHHIETKHSSNSKLKKL</sequence>
<dbReference type="PANTHER" id="PTHR24406">
    <property type="entry name" value="TRANSCRIPTIONAL REPRESSOR CTCFL-RELATED"/>
    <property type="match status" value="1"/>
</dbReference>
<feature type="binding site" evidence="8">
    <location>
        <position position="6"/>
    </location>
    <ligand>
        <name>Zn(2+)</name>
        <dbReference type="ChEBI" id="CHEBI:29105"/>
    </ligand>
</feature>
<dbReference type="Gene3D" id="3.30.160.60">
    <property type="entry name" value="Classic Zinc Finger"/>
    <property type="match status" value="1"/>
</dbReference>